<protein>
    <recommendedName>
        <fullName evidence="8">Major facilitator superfamily (MFS) profile domain-containing protein</fullName>
    </recommendedName>
</protein>
<feature type="transmembrane region" description="Helical" evidence="7">
    <location>
        <begin position="419"/>
        <end position="441"/>
    </location>
</feature>
<evidence type="ECO:0000256" key="3">
    <source>
        <dbReference type="ARBA" id="ARBA00022692"/>
    </source>
</evidence>
<feature type="transmembrane region" description="Helical" evidence="7">
    <location>
        <begin position="380"/>
        <end position="399"/>
    </location>
</feature>
<dbReference type="Pfam" id="PF00083">
    <property type="entry name" value="Sugar_tr"/>
    <property type="match status" value="2"/>
</dbReference>
<keyword evidence="5 7" id="KW-0472">Membrane</keyword>
<name>A0AAF0JE98_9BASI</name>
<proteinExistence type="predicted"/>
<feature type="compositionally biased region" description="Polar residues" evidence="6">
    <location>
        <begin position="519"/>
        <end position="540"/>
    </location>
</feature>
<dbReference type="EMBL" id="CP118377">
    <property type="protein sequence ID" value="WFD43797.1"/>
    <property type="molecule type" value="Genomic_DNA"/>
</dbReference>
<feature type="transmembrane region" description="Helical" evidence="7">
    <location>
        <begin position="170"/>
        <end position="191"/>
    </location>
</feature>
<feature type="transmembrane region" description="Helical" evidence="7">
    <location>
        <begin position="245"/>
        <end position="266"/>
    </location>
</feature>
<evidence type="ECO:0000313" key="10">
    <source>
        <dbReference type="Proteomes" id="UP001214628"/>
    </source>
</evidence>
<dbReference type="SUPFAM" id="SSF103473">
    <property type="entry name" value="MFS general substrate transporter"/>
    <property type="match status" value="1"/>
</dbReference>
<feature type="domain" description="Major facilitator superfamily (MFS) profile" evidence="8">
    <location>
        <begin position="25"/>
        <end position="445"/>
    </location>
</feature>
<gene>
    <name evidence="9" type="ORF">MPSI1_002461</name>
</gene>
<keyword evidence="3 7" id="KW-0812">Transmembrane</keyword>
<evidence type="ECO:0000256" key="2">
    <source>
        <dbReference type="ARBA" id="ARBA00022448"/>
    </source>
</evidence>
<dbReference type="InterPro" id="IPR005828">
    <property type="entry name" value="MFS_sugar_transport-like"/>
</dbReference>
<evidence type="ECO:0000256" key="4">
    <source>
        <dbReference type="ARBA" id="ARBA00022989"/>
    </source>
</evidence>
<evidence type="ECO:0000256" key="5">
    <source>
        <dbReference type="ARBA" id="ARBA00023136"/>
    </source>
</evidence>
<keyword evidence="4 7" id="KW-1133">Transmembrane helix</keyword>
<dbReference type="GO" id="GO:0046943">
    <property type="term" value="F:carboxylic acid transmembrane transporter activity"/>
    <property type="evidence" value="ECO:0007669"/>
    <property type="project" value="TreeGrafter"/>
</dbReference>
<sequence>MSVQAEGGDLIRPVDRKFTWRKFGTIVACGAALFSDGYANNSMGTVNTILKKHLYPDVFKNSNRSETMSAIVFAGTVVGMLIFGYLSDTLGRKNGMIIATLIILIFTALSAGSYYKGDHAAMVDMLIAWRFLTGIGIGAEYPTGSVAAAEKTEEMPKTFQHGPFIFVTNFAIDMGFVVSAFMGVLLVWICGADHTRLIWRLVLGLGVVPCLIVLPFRLAMEQTKSYQQNSIKYNQIPYKLILKRYWFRLMIISLVWFIYDFISYPFGIYSSIITDALVDSSSLVQVFGWSTVINCFYLPGSFLGALFVDRLGPKKTMIIGLTLQIIVGYILAGTFSKLKVHIAAFCVVYGLFLTFGEFGPGDNLGLLASKSCATACKGQFYGIAAAIGKIGAFAGTYAFPRLQAHWQDADENATSNLWYTAPFYLGTSMAVLSLILVVFFVQERPADCQAREDAEFREYLRENGFDMSYLGRHDDRIATDELADDYDEKMHGEYNDTGMTRDISHDGHAQYNNQHHEPSTYQSQYAAPQATYTPQQSTAYATHPTPKY</sequence>
<comment type="subcellular location">
    <subcellularLocation>
        <location evidence="1">Membrane</location>
        <topology evidence="1">Multi-pass membrane protein</topology>
    </subcellularLocation>
</comment>
<evidence type="ECO:0000256" key="6">
    <source>
        <dbReference type="SAM" id="MobiDB-lite"/>
    </source>
</evidence>
<evidence type="ECO:0000259" key="8">
    <source>
        <dbReference type="PROSITE" id="PS50850"/>
    </source>
</evidence>
<accession>A0AAF0JE98</accession>
<reference evidence="9" key="1">
    <citation type="submission" date="2023-02" db="EMBL/GenBank/DDBJ databases">
        <title>Mating type loci evolution in Malassezia.</title>
        <authorList>
            <person name="Coelho M.A."/>
        </authorList>
    </citation>
    <scope>NUCLEOTIDE SEQUENCE</scope>
    <source>
        <strain evidence="9">CBS 14136</strain>
    </source>
</reference>
<feature type="transmembrane region" description="Helical" evidence="7">
    <location>
        <begin position="286"/>
        <end position="308"/>
    </location>
</feature>
<feature type="transmembrane region" description="Helical" evidence="7">
    <location>
        <begin position="67"/>
        <end position="86"/>
    </location>
</feature>
<evidence type="ECO:0000256" key="1">
    <source>
        <dbReference type="ARBA" id="ARBA00004141"/>
    </source>
</evidence>
<evidence type="ECO:0000313" key="9">
    <source>
        <dbReference type="EMBL" id="WFD43797.1"/>
    </source>
</evidence>
<feature type="transmembrane region" description="Helical" evidence="7">
    <location>
        <begin position="197"/>
        <end position="216"/>
    </location>
</feature>
<dbReference type="Proteomes" id="UP001214628">
    <property type="component" value="Chromosome 3"/>
</dbReference>
<feature type="transmembrane region" description="Helical" evidence="7">
    <location>
        <begin position="341"/>
        <end position="359"/>
    </location>
</feature>
<dbReference type="PROSITE" id="PS50850">
    <property type="entry name" value="MFS"/>
    <property type="match status" value="1"/>
</dbReference>
<dbReference type="PANTHER" id="PTHR23508:SF10">
    <property type="entry name" value="CARBOXYLIC ACID TRANSPORTER PROTEIN HOMOLOG"/>
    <property type="match status" value="1"/>
</dbReference>
<keyword evidence="2" id="KW-0813">Transport</keyword>
<dbReference type="AlphaFoldDB" id="A0AAF0JE98"/>
<dbReference type="PANTHER" id="PTHR23508">
    <property type="entry name" value="CARBOXYLIC ACID TRANSPORTER PROTEIN HOMOLOG"/>
    <property type="match status" value="1"/>
</dbReference>
<feature type="transmembrane region" description="Helical" evidence="7">
    <location>
        <begin position="98"/>
        <end position="115"/>
    </location>
</feature>
<dbReference type="InterPro" id="IPR036259">
    <property type="entry name" value="MFS_trans_sf"/>
</dbReference>
<dbReference type="Gene3D" id="1.20.1250.20">
    <property type="entry name" value="MFS general substrate transporter like domains"/>
    <property type="match status" value="1"/>
</dbReference>
<feature type="transmembrane region" description="Helical" evidence="7">
    <location>
        <begin position="317"/>
        <end position="335"/>
    </location>
</feature>
<dbReference type="GO" id="GO:0005886">
    <property type="term" value="C:plasma membrane"/>
    <property type="evidence" value="ECO:0007669"/>
    <property type="project" value="TreeGrafter"/>
</dbReference>
<feature type="region of interest" description="Disordered" evidence="6">
    <location>
        <begin position="500"/>
        <end position="548"/>
    </location>
</feature>
<organism evidence="9 10">
    <name type="scientific">Malassezia psittaci</name>
    <dbReference type="NCBI Taxonomy" id="1821823"/>
    <lineage>
        <taxon>Eukaryota</taxon>
        <taxon>Fungi</taxon>
        <taxon>Dikarya</taxon>
        <taxon>Basidiomycota</taxon>
        <taxon>Ustilaginomycotina</taxon>
        <taxon>Malasseziomycetes</taxon>
        <taxon>Malasseziales</taxon>
        <taxon>Malasseziaceae</taxon>
        <taxon>Malassezia</taxon>
    </lineage>
</organism>
<dbReference type="InterPro" id="IPR020846">
    <property type="entry name" value="MFS_dom"/>
</dbReference>
<feature type="compositionally biased region" description="Basic and acidic residues" evidence="6">
    <location>
        <begin position="502"/>
        <end position="518"/>
    </location>
</feature>
<evidence type="ECO:0000256" key="7">
    <source>
        <dbReference type="SAM" id="Phobius"/>
    </source>
</evidence>
<dbReference type="FunFam" id="1.20.1250.20:FF:000140">
    <property type="entry name" value="Putative MFS phospholipid transporter"/>
    <property type="match status" value="1"/>
</dbReference>
<keyword evidence="10" id="KW-1185">Reference proteome</keyword>